<dbReference type="PRINTS" id="PR01837">
    <property type="entry name" value="MGTCSAPBPROT"/>
</dbReference>
<evidence type="ECO:0000313" key="12">
    <source>
        <dbReference type="EMBL" id="MCK0195452.1"/>
    </source>
</evidence>
<keyword evidence="5" id="KW-0812">Transmembrane</keyword>
<keyword evidence="9" id="KW-0997">Cell inner membrane</keyword>
<protein>
    <recommendedName>
        <fullName evidence="3 9">Protein MgtC</fullName>
    </recommendedName>
</protein>
<keyword evidence="7" id="KW-0472">Membrane</keyword>
<accession>A0ABT0D6I7</accession>
<name>A0ABT0D6I7_9HYPH</name>
<dbReference type="Pfam" id="PF02308">
    <property type="entry name" value="MgtC"/>
    <property type="match status" value="1"/>
</dbReference>
<keyword evidence="4" id="KW-1003">Cell membrane</keyword>
<dbReference type="Gene3D" id="3.30.70.260">
    <property type="match status" value="1"/>
</dbReference>
<evidence type="ECO:0000256" key="4">
    <source>
        <dbReference type="ARBA" id="ARBA00022475"/>
    </source>
</evidence>
<dbReference type="InterPro" id="IPR003416">
    <property type="entry name" value="MgtC/SapB/SrpB/YhiD_fam"/>
</dbReference>
<feature type="domain" description="MgtC-like C-terminal" evidence="11">
    <location>
        <begin position="147"/>
        <end position="224"/>
    </location>
</feature>
<keyword evidence="13" id="KW-1185">Reference proteome</keyword>
<dbReference type="InterPro" id="IPR049177">
    <property type="entry name" value="MgtC_SapB_SrpB_YhiD_N"/>
</dbReference>
<comment type="subcellular location">
    <subcellularLocation>
        <location evidence="9">Cell inner membrane</location>
        <topology evidence="9">Multi-pass membrane protein</topology>
    </subcellularLocation>
    <subcellularLocation>
        <location evidence="1">Cell membrane</location>
        <topology evidence="1">Multi-pass membrane protein</topology>
    </subcellularLocation>
</comment>
<dbReference type="PANTHER" id="PTHR33778:SF3">
    <property type="entry name" value="PROTEIN MGTC"/>
    <property type="match status" value="1"/>
</dbReference>
<evidence type="ECO:0000259" key="10">
    <source>
        <dbReference type="Pfam" id="PF02308"/>
    </source>
</evidence>
<dbReference type="EMBL" id="JALKCH010000001">
    <property type="protein sequence ID" value="MCK0195452.1"/>
    <property type="molecule type" value="Genomic_DNA"/>
</dbReference>
<evidence type="ECO:0000256" key="1">
    <source>
        <dbReference type="ARBA" id="ARBA00004651"/>
    </source>
</evidence>
<dbReference type="RefSeq" id="WP_247025736.1">
    <property type="nucleotide sequence ID" value="NZ_JALKCH010000001.1"/>
</dbReference>
<organism evidence="12 13">
    <name type="scientific">Ancylobacter crimeensis</name>
    <dbReference type="NCBI Taxonomy" id="2579147"/>
    <lineage>
        <taxon>Bacteria</taxon>
        <taxon>Pseudomonadati</taxon>
        <taxon>Pseudomonadota</taxon>
        <taxon>Alphaproteobacteria</taxon>
        <taxon>Hyphomicrobiales</taxon>
        <taxon>Xanthobacteraceae</taxon>
        <taxon>Ancylobacter</taxon>
    </lineage>
</organism>
<dbReference type="PANTHER" id="PTHR33778">
    <property type="entry name" value="PROTEIN MGTC"/>
    <property type="match status" value="1"/>
</dbReference>
<gene>
    <name evidence="12" type="ORF">MWN34_00840</name>
</gene>
<comment type="function">
    <text evidence="8">Virulence factor required for growth in low Mg(2+) medium and for intramacrophage survival. May be involved in regulating membrane potential by activating Na(+)/K(+)-ATPase.</text>
</comment>
<feature type="domain" description="MgtC/SapB/SrpB/YhiD N-terminal" evidence="10">
    <location>
        <begin position="11"/>
        <end position="130"/>
    </location>
</feature>
<evidence type="ECO:0000256" key="7">
    <source>
        <dbReference type="ARBA" id="ARBA00023136"/>
    </source>
</evidence>
<dbReference type="Proteomes" id="UP001203284">
    <property type="component" value="Unassembled WGS sequence"/>
</dbReference>
<evidence type="ECO:0000256" key="9">
    <source>
        <dbReference type="RuleBase" id="RU365041"/>
    </source>
</evidence>
<dbReference type="InterPro" id="IPR048640">
    <property type="entry name" value="MgtC-like_C"/>
</dbReference>
<proteinExistence type="inferred from homology"/>
<keyword evidence="6" id="KW-1133">Transmembrane helix</keyword>
<comment type="similarity">
    <text evidence="2 9">Belongs to the MgtC/SapB family.</text>
</comment>
<comment type="caution">
    <text evidence="12">The sequence shown here is derived from an EMBL/GenBank/DDBJ whole genome shotgun (WGS) entry which is preliminary data.</text>
</comment>
<reference evidence="12 13" key="1">
    <citation type="submission" date="2022-04" db="EMBL/GenBank/DDBJ databases">
        <authorList>
            <person name="Grouzdev D.S."/>
            <person name="Pantiukh K.S."/>
            <person name="Krutkina M.S."/>
        </authorList>
    </citation>
    <scope>NUCLEOTIDE SEQUENCE [LARGE SCALE GENOMIC DNA]</scope>
    <source>
        <strain evidence="12 13">6x-1</strain>
    </source>
</reference>
<evidence type="ECO:0000259" key="11">
    <source>
        <dbReference type="Pfam" id="PF21770"/>
    </source>
</evidence>
<evidence type="ECO:0000256" key="3">
    <source>
        <dbReference type="ARBA" id="ARBA00013833"/>
    </source>
</evidence>
<evidence type="ECO:0000256" key="8">
    <source>
        <dbReference type="ARBA" id="ARBA00025369"/>
    </source>
</evidence>
<dbReference type="Pfam" id="PF21770">
    <property type="entry name" value="MgtC_SapB_C"/>
    <property type="match status" value="1"/>
</dbReference>
<evidence type="ECO:0000256" key="6">
    <source>
        <dbReference type="ARBA" id="ARBA00022989"/>
    </source>
</evidence>
<evidence type="ECO:0000256" key="5">
    <source>
        <dbReference type="ARBA" id="ARBA00022692"/>
    </source>
</evidence>
<evidence type="ECO:0000313" key="13">
    <source>
        <dbReference type="Proteomes" id="UP001203284"/>
    </source>
</evidence>
<sequence length="231" mass="24320">MIGLYSVAPNLLLATLLGMAIGAERHLRQPTTGLTTHALVSLGAAAFSSLALLTTETADVRIGGQVVTGIGFLGAGLIMRDGLSVRGLPSAATVWATAAVGTLSGYGQPVEAIETAALLLAINIGLPRLSTLLDSFVPDEKAVSRFYVIDLKCASSDEAAVRTMLLQAIKVEGLRLRAMESHVIESSDVVEVEALVYSAREDDERVERLVGEMSASPLTFLARWTSTSPPE</sequence>
<evidence type="ECO:0000256" key="2">
    <source>
        <dbReference type="ARBA" id="ARBA00009298"/>
    </source>
</evidence>